<evidence type="ECO:0000313" key="6">
    <source>
        <dbReference type="Proteomes" id="UP001596495"/>
    </source>
</evidence>
<keyword evidence="6" id="KW-1185">Reference proteome</keyword>
<dbReference type="Pfam" id="PF00501">
    <property type="entry name" value="AMP-binding"/>
    <property type="match status" value="1"/>
</dbReference>
<reference evidence="6" key="1">
    <citation type="journal article" date="2019" name="Int. J. Syst. Evol. Microbiol.">
        <title>The Global Catalogue of Microorganisms (GCM) 10K type strain sequencing project: providing services to taxonomists for standard genome sequencing and annotation.</title>
        <authorList>
            <consortium name="The Broad Institute Genomics Platform"/>
            <consortium name="The Broad Institute Genome Sequencing Center for Infectious Disease"/>
            <person name="Wu L."/>
            <person name="Ma J."/>
        </authorList>
    </citation>
    <scope>NUCLEOTIDE SEQUENCE [LARGE SCALE GENOMIC DNA]</scope>
    <source>
        <strain evidence="6">CCUG 54518</strain>
    </source>
</reference>
<gene>
    <name evidence="5" type="ORF">ACFQNJ_06685</name>
</gene>
<dbReference type="SUPFAM" id="SSF56801">
    <property type="entry name" value="Acetyl-CoA synthetase-like"/>
    <property type="match status" value="1"/>
</dbReference>
<sequence>MTAAVHDTARAGGGEFVLAPARFLVTARERGADPAYYMRDEAGWQPTSWQDYAAQVQQAARALVALGVQPGQAVCILGFNRPEWVIMDLAAMMVGAVAAGIYWTSAPGEVEYIIRHSGGVILLAEDDTQWAKLQESRSRLPGLRRVVMMKGTAATDSLQMDWDAFLALGTREHQPEVDRRLSALRPDDLGTLIYTSGTTGMPKAVMLSHGTLAWTGMALAKAFGTTPADRLISYLPLAHVAEQLGAIHNHVAIGYRLYFARSLEALRDHLTEVRPTVFFGVPRVWEKIHAGIAGKLDAATDFKAVLAAWALSVGRRWHEQVLQGREPGGWLNLQKAWASRLVYDKVKAALGMDQARLLISAAAPIAPETLRFFTGLDLLIREGYGQSEACGPTTVSLAGSTRIGSVGKPLAGTEVRIAPDGEIQVRGPHVFQGYLGMPEDTAQTLVDGWLQSGDLGHFDVDGYLYVSGRKKDLLITSGGKNISPANLEAELMDLPLVEHGIVCGDGRHFLTALLTLKPDALETFLQAHGVQGLDMAVACRHPLVLAELQKGIDDINRHQARVAWIRKFTVLPEPLSIDTGALTATMKIKRKVVLERHREAVEAMYRD</sequence>
<dbReference type="PANTHER" id="PTHR43272">
    <property type="entry name" value="LONG-CHAIN-FATTY-ACID--COA LIGASE"/>
    <property type="match status" value="1"/>
</dbReference>
<feature type="domain" description="AMP-dependent synthetase/ligase" evidence="4">
    <location>
        <begin position="26"/>
        <end position="435"/>
    </location>
</feature>
<dbReference type="InterPro" id="IPR000873">
    <property type="entry name" value="AMP-dep_synth/lig_dom"/>
</dbReference>
<organism evidence="5 6">
    <name type="scientific">Hydrogenophaga bisanensis</name>
    <dbReference type="NCBI Taxonomy" id="439611"/>
    <lineage>
        <taxon>Bacteria</taxon>
        <taxon>Pseudomonadati</taxon>
        <taxon>Pseudomonadota</taxon>
        <taxon>Betaproteobacteria</taxon>
        <taxon>Burkholderiales</taxon>
        <taxon>Comamonadaceae</taxon>
        <taxon>Hydrogenophaga</taxon>
    </lineage>
</organism>
<dbReference type="InterPro" id="IPR042099">
    <property type="entry name" value="ANL_N_sf"/>
</dbReference>
<accession>A0ABW2R7Y5</accession>
<dbReference type="PROSITE" id="PS00455">
    <property type="entry name" value="AMP_BINDING"/>
    <property type="match status" value="1"/>
</dbReference>
<dbReference type="CDD" id="cd05907">
    <property type="entry name" value="VL_LC_FACS_like"/>
    <property type="match status" value="1"/>
</dbReference>
<name>A0ABW2R7Y5_9BURK</name>
<evidence type="ECO:0000313" key="5">
    <source>
        <dbReference type="EMBL" id="MFC7434195.1"/>
    </source>
</evidence>
<dbReference type="RefSeq" id="WP_382255211.1">
    <property type="nucleotide sequence ID" value="NZ_JBHTBX010000003.1"/>
</dbReference>
<evidence type="ECO:0000259" key="4">
    <source>
        <dbReference type="Pfam" id="PF00501"/>
    </source>
</evidence>
<dbReference type="Pfam" id="PF23562">
    <property type="entry name" value="AMP-binding_C_3"/>
    <property type="match status" value="1"/>
</dbReference>
<evidence type="ECO:0000256" key="3">
    <source>
        <dbReference type="ARBA" id="ARBA00023098"/>
    </source>
</evidence>
<dbReference type="PANTHER" id="PTHR43272:SF32">
    <property type="entry name" value="AMP-DEPENDENT SYNTHETASE_LIGASE DOMAIN-CONTAINING PROTEIN"/>
    <property type="match status" value="1"/>
</dbReference>
<keyword evidence="1" id="KW-0436">Ligase</keyword>
<evidence type="ECO:0000256" key="2">
    <source>
        <dbReference type="ARBA" id="ARBA00022832"/>
    </source>
</evidence>
<protein>
    <submittedName>
        <fullName evidence="5">AMP-dependent synthetase/ligase</fullName>
    </submittedName>
</protein>
<dbReference type="EMBL" id="JBHTBX010000003">
    <property type="protein sequence ID" value="MFC7434195.1"/>
    <property type="molecule type" value="Genomic_DNA"/>
</dbReference>
<comment type="caution">
    <text evidence="5">The sequence shown here is derived from an EMBL/GenBank/DDBJ whole genome shotgun (WGS) entry which is preliminary data.</text>
</comment>
<keyword evidence="2" id="KW-0276">Fatty acid metabolism</keyword>
<keyword evidence="3" id="KW-0443">Lipid metabolism</keyword>
<dbReference type="Proteomes" id="UP001596495">
    <property type="component" value="Unassembled WGS sequence"/>
</dbReference>
<evidence type="ECO:0000256" key="1">
    <source>
        <dbReference type="ARBA" id="ARBA00022598"/>
    </source>
</evidence>
<dbReference type="InterPro" id="IPR020845">
    <property type="entry name" value="AMP-binding_CS"/>
</dbReference>
<dbReference type="Gene3D" id="3.40.50.12780">
    <property type="entry name" value="N-terminal domain of ligase-like"/>
    <property type="match status" value="1"/>
</dbReference>
<proteinExistence type="predicted"/>